<organism evidence="3 4">
    <name type="scientific">Nocardioides marmoriginsengisoli</name>
    <dbReference type="NCBI Taxonomy" id="661483"/>
    <lineage>
        <taxon>Bacteria</taxon>
        <taxon>Bacillati</taxon>
        <taxon>Actinomycetota</taxon>
        <taxon>Actinomycetes</taxon>
        <taxon>Propionibacteriales</taxon>
        <taxon>Nocardioidaceae</taxon>
        <taxon>Nocardioides</taxon>
    </lineage>
</organism>
<name>A0A3N0CNK2_9ACTN</name>
<feature type="transmembrane region" description="Helical" evidence="1">
    <location>
        <begin position="25"/>
        <end position="45"/>
    </location>
</feature>
<dbReference type="Pfam" id="PF13413">
    <property type="entry name" value="HTH_25"/>
    <property type="match status" value="1"/>
</dbReference>
<dbReference type="GO" id="GO:0003677">
    <property type="term" value="F:DNA binding"/>
    <property type="evidence" value="ECO:0007669"/>
    <property type="project" value="InterPro"/>
</dbReference>
<dbReference type="EMBL" id="RJSE01000003">
    <property type="protein sequence ID" value="RNL65047.1"/>
    <property type="molecule type" value="Genomic_DNA"/>
</dbReference>
<keyword evidence="1" id="KW-0472">Membrane</keyword>
<keyword evidence="1" id="KW-0812">Transmembrane</keyword>
<feature type="domain" description="Cytoskeleton protein RodZ-like C-terminal" evidence="2">
    <location>
        <begin position="474"/>
        <end position="527"/>
    </location>
</feature>
<proteinExistence type="predicted"/>
<gene>
    <name evidence="3" type="ORF">EFK50_03475</name>
</gene>
<evidence type="ECO:0000313" key="3">
    <source>
        <dbReference type="EMBL" id="RNL65047.1"/>
    </source>
</evidence>
<dbReference type="InterPro" id="IPR025194">
    <property type="entry name" value="RodZ-like_C"/>
</dbReference>
<dbReference type="Pfam" id="PF13464">
    <property type="entry name" value="RodZ_C"/>
    <property type="match status" value="1"/>
</dbReference>
<dbReference type="Gene3D" id="1.10.260.40">
    <property type="entry name" value="lambda repressor-like DNA-binding domains"/>
    <property type="match status" value="1"/>
</dbReference>
<evidence type="ECO:0000313" key="4">
    <source>
        <dbReference type="Proteomes" id="UP000267128"/>
    </source>
</evidence>
<keyword evidence="4" id="KW-1185">Reference proteome</keyword>
<feature type="transmembrane region" description="Helical" evidence="1">
    <location>
        <begin position="52"/>
        <end position="72"/>
    </location>
</feature>
<evidence type="ECO:0000256" key="1">
    <source>
        <dbReference type="SAM" id="Phobius"/>
    </source>
</evidence>
<protein>
    <submittedName>
        <fullName evidence="3">DUF4115 domain-containing protein</fullName>
    </submittedName>
</protein>
<comment type="caution">
    <text evidence="3">The sequence shown here is derived from an EMBL/GenBank/DDBJ whole genome shotgun (WGS) entry which is preliminary data.</text>
</comment>
<dbReference type="RefSeq" id="WP_123226150.1">
    <property type="nucleotide sequence ID" value="NZ_RJSE01000003.1"/>
</dbReference>
<sequence length="537" mass="57545">MSDTETDAVHELEHDENLLAVHRNVLLSGVVGGLALVLGLGYLIRGSSFFDALIGLLLLAVAALNLPAVVAARTPVLVVDDQGIRFRIGFSWRGLPWQDVRQVVVESPETLLREGRLVIVPRDRSATADYQGPVAQAHLRWNQYWYGAPVALPLGMTTVTDSIDLAADLDVLAAGRTEVVGVQGRQLAPLDEVQPRPAADPVAVASAYGAETVEAPVPEEPALPGPVLPLRDLHRPARVEARLEAPEEAPEEVPEDEPVVPDQADAVLDPSAEDTGPVVLAIPEQRGPDQYAPEQHVPEPVIGQKVRHAREMLDMSIDELSQRTRIRPHVLEAIELDDFAPCGGDFYARGHLTAVSRVLGLSLEPLMKLYDERYAQAPINARRVFEAELSTGLSGGMRATLGGPRWSLVIGAVLSLTMIWGLARMLAGDPEQLNAAPEETSQTAGLAANRTPITSARMKTSTMTVKAVYAGTRVVVRDRTGKILWSGDLAIRKQRKIVGLAPFKVSADNAGAVEVTVKGKALGTVGTAGAAGSKTFR</sequence>
<dbReference type="AlphaFoldDB" id="A0A3N0CNK2"/>
<keyword evidence="1" id="KW-1133">Transmembrane helix</keyword>
<dbReference type="PANTHER" id="PTHR34475:SF1">
    <property type="entry name" value="CYTOSKELETON PROTEIN RODZ"/>
    <property type="match status" value="1"/>
</dbReference>
<dbReference type="InterPro" id="IPR050400">
    <property type="entry name" value="Bact_Cytoskel_RodZ"/>
</dbReference>
<evidence type="ECO:0000259" key="2">
    <source>
        <dbReference type="Pfam" id="PF13464"/>
    </source>
</evidence>
<accession>A0A3N0CNK2</accession>
<reference evidence="3 4" key="1">
    <citation type="submission" date="2018-11" db="EMBL/GenBank/DDBJ databases">
        <authorList>
            <person name="Li F."/>
        </authorList>
    </citation>
    <scope>NUCLEOTIDE SEQUENCE [LARGE SCALE GENOMIC DNA]</scope>
    <source>
        <strain evidence="3 4">Gsoil 097</strain>
    </source>
</reference>
<dbReference type="OrthoDB" id="5243487at2"/>
<dbReference type="PANTHER" id="PTHR34475">
    <property type="match status" value="1"/>
</dbReference>
<dbReference type="Proteomes" id="UP000267128">
    <property type="component" value="Unassembled WGS sequence"/>
</dbReference>
<dbReference type="InterPro" id="IPR010982">
    <property type="entry name" value="Lambda_DNA-bd_dom_sf"/>
</dbReference>